<dbReference type="AlphaFoldDB" id="A0AB36IP50"/>
<dbReference type="Pfam" id="PF08878">
    <property type="entry name" value="HamA"/>
    <property type="match status" value="1"/>
</dbReference>
<dbReference type="EMBL" id="MPJJ01000006">
    <property type="protein sequence ID" value="OLV27612.1"/>
    <property type="molecule type" value="Genomic_DNA"/>
</dbReference>
<feature type="domain" description="Anti-bacteriophage protein A/HamA C-terminal" evidence="1">
    <location>
        <begin position="12"/>
        <end position="285"/>
    </location>
</feature>
<gene>
    <name evidence="2" type="ORF">BSO15_03475</name>
</gene>
<proteinExistence type="predicted"/>
<dbReference type="Proteomes" id="UP000242412">
    <property type="component" value="Unassembled WGS sequence"/>
</dbReference>
<evidence type="ECO:0000313" key="3">
    <source>
        <dbReference type="Proteomes" id="UP000242412"/>
    </source>
</evidence>
<accession>A0AB36IP50</accession>
<name>A0AB36IP50_HAEPA</name>
<comment type="caution">
    <text evidence="2">The sequence shown here is derived from an EMBL/GenBank/DDBJ whole genome shotgun (WGS) entry which is preliminary data.</text>
</comment>
<evidence type="ECO:0000259" key="1">
    <source>
        <dbReference type="Pfam" id="PF08878"/>
    </source>
</evidence>
<dbReference type="InterPro" id="IPR014976">
    <property type="entry name" value="AbpA_HamA_C"/>
</dbReference>
<dbReference type="RefSeq" id="WP_075875336.1">
    <property type="nucleotide sequence ID" value="NZ_MPJJ01000006.1"/>
</dbReference>
<reference evidence="2 3" key="1">
    <citation type="submission" date="2016-11" db="EMBL/GenBank/DDBJ databases">
        <title>Simultaneous identification of Haemophilus influenzae and Haemophilus haemolyticus using TaqMan real-time PCR.</title>
        <authorList>
            <person name="Price E.P."/>
            <person name="Sarovich D.S."/>
            <person name="Harris T.M."/>
            <person name="Spargo J.C."/>
            <person name="Nosworthy E."/>
            <person name="Beissbarth J."/>
            <person name="Chang A.B."/>
            <person name="Smith-Vaughan H.C."/>
        </authorList>
    </citation>
    <scope>NUCLEOTIDE SEQUENCE [LARGE SCALE GENOMIC DNA]</scope>
    <source>
        <strain evidence="2 3">60884 B Hi-2</strain>
    </source>
</reference>
<sequence>MDYPEPPEPFLELKIHNLDSTPPISALCAGYECGEWRSSQLAEHAMEWLPEFCLTANELKSITSSNALKMIRKAAQSVYQTDKYKNRGEFGELFLHIILRQIYGSIPAISKIYFKDAVNNTVKGFDAVHIINIKDTKDTFELWLGEVKFYNNARQAIYDVIGEIQEHTKQDYLKNEKMLLLNKIDIDPKSPFYPILSKLLAPNTSLDELFDCACIPILITYDSKTLKKHTKTTKEFNLELEHEVMKVFDDFKNKISNLTIPIKLHVFLLPLQEKSVLIKKLDEELKRLQ</sequence>
<organism evidence="2 3">
    <name type="scientific">Haemophilus parainfluenzae</name>
    <dbReference type="NCBI Taxonomy" id="729"/>
    <lineage>
        <taxon>Bacteria</taxon>
        <taxon>Pseudomonadati</taxon>
        <taxon>Pseudomonadota</taxon>
        <taxon>Gammaproteobacteria</taxon>
        <taxon>Pasteurellales</taxon>
        <taxon>Pasteurellaceae</taxon>
        <taxon>Haemophilus</taxon>
    </lineage>
</organism>
<protein>
    <recommendedName>
        <fullName evidence="1">Anti-bacteriophage protein A/HamA C-terminal domain-containing protein</fullName>
    </recommendedName>
</protein>
<evidence type="ECO:0000313" key="2">
    <source>
        <dbReference type="EMBL" id="OLV27612.1"/>
    </source>
</evidence>